<dbReference type="Proteomes" id="UP000245838">
    <property type="component" value="Chromosome sggmmb4_Chromosome"/>
</dbReference>
<proteinExistence type="predicted"/>
<protein>
    <submittedName>
        <fullName evidence="1">Uncharacterized protein</fullName>
    </submittedName>
</protein>
<dbReference type="AlphaFoldDB" id="A0A193QNA1"/>
<dbReference type="OrthoDB" id="9768177at2"/>
<reference evidence="1 2" key="1">
    <citation type="submission" date="2015-05" db="EMBL/GenBank/DDBJ databases">
        <authorList>
            <person name="Goodhead I."/>
        </authorList>
    </citation>
    <scope>NUCLEOTIDE SEQUENCE [LARGE SCALE GENOMIC DNA]</scope>
    <source>
        <strain evidence="2">morsitans</strain>
    </source>
</reference>
<sequence>MKFVRVKYREDSENQDVIVNLSKIPYVNRTFSDKLNPNLTCDILFSAPGSGFYRLKFNNKADTDNYFNYVMEKLRTVELKNKPW</sequence>
<accession>A0A193QNA1</accession>
<evidence type="ECO:0000313" key="2">
    <source>
        <dbReference type="Proteomes" id="UP000245838"/>
    </source>
</evidence>
<dbReference type="BioCyc" id="SGLO343509:SGP1_RS21375-MONOMER"/>
<name>A0A193QNA1_SODGM</name>
<evidence type="ECO:0000313" key="1">
    <source>
        <dbReference type="EMBL" id="CRL46709.1"/>
    </source>
</evidence>
<gene>
    <name evidence="1" type="ORF">SGGMMB4_05542</name>
</gene>
<dbReference type="EMBL" id="LN854557">
    <property type="protein sequence ID" value="CRL46709.1"/>
    <property type="molecule type" value="Genomic_DNA"/>
</dbReference>
<organism evidence="1 2">
    <name type="scientific">Sodalis glossinidius (strain morsitans)</name>
    <dbReference type="NCBI Taxonomy" id="343509"/>
    <lineage>
        <taxon>Bacteria</taxon>
        <taxon>Pseudomonadati</taxon>
        <taxon>Pseudomonadota</taxon>
        <taxon>Gammaproteobacteria</taxon>
        <taxon>Enterobacterales</taxon>
        <taxon>Bruguierivoracaceae</taxon>
        <taxon>Sodalis</taxon>
    </lineage>
</organism>
<dbReference type="RefSeq" id="WP_041867281.1">
    <property type="nucleotide sequence ID" value="NC_007712.1"/>
</dbReference>